<reference evidence="8" key="1">
    <citation type="submission" date="2021-03" db="EMBL/GenBank/DDBJ databases">
        <title>Leucobacter chromiisoli sp. nov., isolated from chromium-containing soil of chemical plant.</title>
        <authorList>
            <person name="Xu Z."/>
        </authorList>
    </citation>
    <scope>NUCLEOTIDE SEQUENCE</scope>
    <source>
        <strain evidence="8">K 70/01</strain>
    </source>
</reference>
<comment type="similarity">
    <text evidence="1">Belongs to the FemABX family.</text>
</comment>
<dbReference type="AlphaFoldDB" id="A0A939TKP0"/>
<keyword evidence="4" id="KW-0573">Peptidoglycan synthesis</keyword>
<dbReference type="InterPro" id="IPR050644">
    <property type="entry name" value="PG_Glycine_Bridge_Synth"/>
</dbReference>
<organism evidence="8 9">
    <name type="scientific">Leucobacter tardus</name>
    <dbReference type="NCBI Taxonomy" id="501483"/>
    <lineage>
        <taxon>Bacteria</taxon>
        <taxon>Bacillati</taxon>
        <taxon>Actinomycetota</taxon>
        <taxon>Actinomycetes</taxon>
        <taxon>Micrococcales</taxon>
        <taxon>Microbacteriaceae</taxon>
        <taxon>Leucobacter</taxon>
    </lineage>
</organism>
<evidence type="ECO:0000256" key="3">
    <source>
        <dbReference type="ARBA" id="ARBA00022960"/>
    </source>
</evidence>
<evidence type="ECO:0000256" key="6">
    <source>
        <dbReference type="ARBA" id="ARBA00023316"/>
    </source>
</evidence>
<dbReference type="PANTHER" id="PTHR36174:SF1">
    <property type="entry name" value="LIPID II:GLYCINE GLYCYLTRANSFERASE"/>
    <property type="match status" value="1"/>
</dbReference>
<dbReference type="PANTHER" id="PTHR36174">
    <property type="entry name" value="LIPID II:GLYCINE GLYCYLTRANSFERASE"/>
    <property type="match status" value="1"/>
</dbReference>
<evidence type="ECO:0000256" key="5">
    <source>
        <dbReference type="ARBA" id="ARBA00023315"/>
    </source>
</evidence>
<keyword evidence="9" id="KW-1185">Reference proteome</keyword>
<dbReference type="SUPFAM" id="SSF55729">
    <property type="entry name" value="Acyl-CoA N-acyltransferases (Nat)"/>
    <property type="match status" value="2"/>
</dbReference>
<sequence length="316" mass="35089">MGHFLQSQAWARLQRDLGRTVVALDGDGWSAQAILERGKLNSRLYAPYGPQLDRADALPAALSALRSEAQRLGAAFVRVEPMLRDIPEGAQPALAPATLEASGLRRVARVQPEYTQRVRLDRPFDDVLGEMRKTNRNLHRNAAKKGLAIRASADPEDIEHLLRLLRDVSDRTGMHAHADEYLRQQARTLVPSGDATIYLVDLEGEEQPIAASLVFDDEERRYYAHAAANTAHRKLSPGVVLVTTMMQQAHEQGRREFDLYGVVPADVTDHAWSGFSDFKRSFGGEQIAFSGAWELPVRPLSYAIYSLARTVVGGRV</sequence>
<evidence type="ECO:0000256" key="1">
    <source>
        <dbReference type="ARBA" id="ARBA00009943"/>
    </source>
</evidence>
<gene>
    <name evidence="8" type="ORF">J4H85_10780</name>
</gene>
<dbReference type="GO" id="GO:0009252">
    <property type="term" value="P:peptidoglycan biosynthetic process"/>
    <property type="evidence" value="ECO:0007669"/>
    <property type="project" value="UniProtKB-KW"/>
</dbReference>
<keyword evidence="2" id="KW-0808">Transferase</keyword>
<evidence type="ECO:0000259" key="7">
    <source>
        <dbReference type="Pfam" id="PF13480"/>
    </source>
</evidence>
<evidence type="ECO:0000256" key="2">
    <source>
        <dbReference type="ARBA" id="ARBA00022679"/>
    </source>
</evidence>
<dbReference type="Gene3D" id="3.40.630.30">
    <property type="match status" value="2"/>
</dbReference>
<keyword evidence="3" id="KW-0133">Cell shape</keyword>
<dbReference type="GO" id="GO:0016755">
    <property type="term" value="F:aminoacyltransferase activity"/>
    <property type="evidence" value="ECO:0007669"/>
    <property type="project" value="InterPro"/>
</dbReference>
<dbReference type="RefSeq" id="WP_208239479.1">
    <property type="nucleotide sequence ID" value="NZ_BAAAQU010000002.1"/>
</dbReference>
<dbReference type="InterPro" id="IPR016181">
    <property type="entry name" value="Acyl_CoA_acyltransferase"/>
</dbReference>
<proteinExistence type="inferred from homology"/>
<dbReference type="InterPro" id="IPR003447">
    <property type="entry name" value="FEMABX"/>
</dbReference>
<evidence type="ECO:0000256" key="4">
    <source>
        <dbReference type="ARBA" id="ARBA00022984"/>
    </source>
</evidence>
<dbReference type="GO" id="GO:0071555">
    <property type="term" value="P:cell wall organization"/>
    <property type="evidence" value="ECO:0007669"/>
    <property type="project" value="UniProtKB-KW"/>
</dbReference>
<dbReference type="InterPro" id="IPR038740">
    <property type="entry name" value="BioF2-like_GNAT_dom"/>
</dbReference>
<dbReference type="Pfam" id="PF13480">
    <property type="entry name" value="Acetyltransf_6"/>
    <property type="match status" value="1"/>
</dbReference>
<evidence type="ECO:0000313" key="9">
    <source>
        <dbReference type="Proteomes" id="UP000668403"/>
    </source>
</evidence>
<accession>A0A939TKP0</accession>
<protein>
    <submittedName>
        <fullName evidence="8">Peptidoglycan bridge formation glycyltransferase FemA/FemB family protein</fullName>
    </submittedName>
</protein>
<dbReference type="PROSITE" id="PS51191">
    <property type="entry name" value="FEMABX"/>
    <property type="match status" value="1"/>
</dbReference>
<comment type="caution">
    <text evidence="8">The sequence shown here is derived from an EMBL/GenBank/DDBJ whole genome shotgun (WGS) entry which is preliminary data.</text>
</comment>
<dbReference type="GO" id="GO:0008360">
    <property type="term" value="P:regulation of cell shape"/>
    <property type="evidence" value="ECO:0007669"/>
    <property type="project" value="UniProtKB-KW"/>
</dbReference>
<name>A0A939TKP0_9MICO</name>
<keyword evidence="5" id="KW-0012">Acyltransferase</keyword>
<evidence type="ECO:0000313" key="8">
    <source>
        <dbReference type="EMBL" id="MBO2990476.1"/>
    </source>
</evidence>
<dbReference type="Proteomes" id="UP000668403">
    <property type="component" value="Unassembled WGS sequence"/>
</dbReference>
<dbReference type="EMBL" id="JAGFBF010000005">
    <property type="protein sequence ID" value="MBO2990476.1"/>
    <property type="molecule type" value="Genomic_DNA"/>
</dbReference>
<feature type="domain" description="BioF2-like acetyltransferase" evidence="7">
    <location>
        <begin position="132"/>
        <end position="261"/>
    </location>
</feature>
<keyword evidence="6" id="KW-0961">Cell wall biogenesis/degradation</keyword>